<protein>
    <submittedName>
        <fullName evidence="1">Uncharacterized protein</fullName>
    </submittedName>
</protein>
<organism evidence="1 2">
    <name type="scientific">Vitis vinifera</name>
    <name type="common">Grape</name>
    <dbReference type="NCBI Taxonomy" id="29760"/>
    <lineage>
        <taxon>Eukaryota</taxon>
        <taxon>Viridiplantae</taxon>
        <taxon>Streptophyta</taxon>
        <taxon>Embryophyta</taxon>
        <taxon>Tracheophyta</taxon>
        <taxon>Spermatophyta</taxon>
        <taxon>Magnoliopsida</taxon>
        <taxon>eudicotyledons</taxon>
        <taxon>Gunneridae</taxon>
        <taxon>Pentapetalae</taxon>
        <taxon>rosids</taxon>
        <taxon>Vitales</taxon>
        <taxon>Vitaceae</taxon>
        <taxon>Viteae</taxon>
        <taxon>Vitis</taxon>
    </lineage>
</organism>
<reference evidence="2" key="1">
    <citation type="journal article" date="2007" name="Nature">
        <title>The grapevine genome sequence suggests ancestral hexaploidization in major angiosperm phyla.</title>
        <authorList>
            <consortium name="The French-Italian Public Consortium for Grapevine Genome Characterization."/>
            <person name="Jaillon O."/>
            <person name="Aury J.-M."/>
            <person name="Noel B."/>
            <person name="Policriti A."/>
            <person name="Clepet C."/>
            <person name="Casagrande A."/>
            <person name="Choisne N."/>
            <person name="Aubourg S."/>
            <person name="Vitulo N."/>
            <person name="Jubin C."/>
            <person name="Vezzi A."/>
            <person name="Legeai F."/>
            <person name="Hugueney P."/>
            <person name="Dasilva C."/>
            <person name="Horner D."/>
            <person name="Mica E."/>
            <person name="Jublot D."/>
            <person name="Poulain J."/>
            <person name="Bruyere C."/>
            <person name="Billault A."/>
            <person name="Segurens B."/>
            <person name="Gouyvenoux M."/>
            <person name="Ugarte E."/>
            <person name="Cattonaro F."/>
            <person name="Anthouard V."/>
            <person name="Vico V."/>
            <person name="Del Fabbro C."/>
            <person name="Alaux M."/>
            <person name="Di Gaspero G."/>
            <person name="Dumas V."/>
            <person name="Felice N."/>
            <person name="Paillard S."/>
            <person name="Juman I."/>
            <person name="Moroldo M."/>
            <person name="Scalabrin S."/>
            <person name="Canaguier A."/>
            <person name="Le Clainche I."/>
            <person name="Malacrida G."/>
            <person name="Durand E."/>
            <person name="Pesole G."/>
            <person name="Laucou V."/>
            <person name="Chatelet P."/>
            <person name="Merdinoglu D."/>
            <person name="Delledonne M."/>
            <person name="Pezzotti M."/>
            <person name="Lecharny A."/>
            <person name="Scarpelli C."/>
            <person name="Artiguenave F."/>
            <person name="Pe M.E."/>
            <person name="Valle G."/>
            <person name="Morgante M."/>
            <person name="Caboche M."/>
            <person name="Adam-Blondon A.-F."/>
            <person name="Weissenbach J."/>
            <person name="Quetier F."/>
            <person name="Wincker P."/>
        </authorList>
    </citation>
    <scope>NUCLEOTIDE SEQUENCE [LARGE SCALE GENOMIC DNA]</scope>
    <source>
        <strain evidence="2">cv. Pinot noir / PN40024</strain>
    </source>
</reference>
<name>F6GWQ5_VITVI</name>
<dbReference type="EMBL" id="FN594959">
    <property type="protein sequence ID" value="CCB44390.1"/>
    <property type="molecule type" value="Genomic_DNA"/>
</dbReference>
<evidence type="ECO:0000313" key="1">
    <source>
        <dbReference type="EMBL" id="CCB44390.1"/>
    </source>
</evidence>
<accession>F6GWQ5</accession>
<dbReference type="PaxDb" id="29760-VIT_04s0023g02890.t01"/>
<sequence length="34" mass="3826">MDFLFNGFPTFQAAPLQNPFKLACDLSKAEMGEF</sequence>
<keyword evidence="2" id="KW-1185">Reference proteome</keyword>
<evidence type="ECO:0000313" key="2">
    <source>
        <dbReference type="Proteomes" id="UP000009183"/>
    </source>
</evidence>
<dbReference type="AlphaFoldDB" id="F6GWQ5"/>
<proteinExistence type="predicted"/>
<dbReference type="HOGENOM" id="CLU_3378057_0_0_1"/>
<dbReference type="Proteomes" id="UP000009183">
    <property type="component" value="Chromosome 4"/>
</dbReference>
<dbReference type="InParanoid" id="F6GWQ5"/>
<gene>
    <name evidence="1" type="ordered locus">VIT_04s0023g02890</name>
</gene>